<dbReference type="RefSeq" id="WP_104831515.1">
    <property type="nucleotide sequence ID" value="NZ_PJCH01000015.1"/>
</dbReference>
<dbReference type="InterPro" id="IPR052509">
    <property type="entry name" value="Metal_resp_DNA-bind_regulator"/>
</dbReference>
<dbReference type="EMBL" id="PJCH01000015">
    <property type="protein sequence ID" value="PQA86303.1"/>
    <property type="molecule type" value="Genomic_DNA"/>
</dbReference>
<dbReference type="Proteomes" id="UP000239504">
    <property type="component" value="Unassembled WGS sequence"/>
</dbReference>
<organism evidence="2 3">
    <name type="scientific">Hyphococcus luteus</name>
    <dbReference type="NCBI Taxonomy" id="2058213"/>
    <lineage>
        <taxon>Bacteria</taxon>
        <taxon>Pseudomonadati</taxon>
        <taxon>Pseudomonadota</taxon>
        <taxon>Alphaproteobacteria</taxon>
        <taxon>Parvularculales</taxon>
        <taxon>Parvularculaceae</taxon>
        <taxon>Hyphococcus</taxon>
    </lineage>
</organism>
<evidence type="ECO:0000313" key="2">
    <source>
        <dbReference type="EMBL" id="PQA86303.1"/>
    </source>
</evidence>
<comment type="caution">
    <text evidence="2">The sequence shown here is derived from an EMBL/GenBank/DDBJ whole genome shotgun (WGS) entry which is preliminary data.</text>
</comment>
<dbReference type="Gene3D" id="1.10.10.10">
    <property type="entry name" value="Winged helix-like DNA-binding domain superfamily/Winged helix DNA-binding domain"/>
    <property type="match status" value="1"/>
</dbReference>
<dbReference type="OrthoDB" id="3186544at2"/>
<dbReference type="SUPFAM" id="SSF46785">
    <property type="entry name" value="Winged helix' DNA-binding domain"/>
    <property type="match status" value="1"/>
</dbReference>
<protein>
    <submittedName>
        <fullName evidence="2">PadR family transcriptional regulator</fullName>
    </submittedName>
</protein>
<dbReference type="InterPro" id="IPR036388">
    <property type="entry name" value="WH-like_DNA-bd_sf"/>
</dbReference>
<feature type="domain" description="Transcription regulator PadR N-terminal" evidence="1">
    <location>
        <begin position="18"/>
        <end position="89"/>
    </location>
</feature>
<sequence length="110" mass="12231">MDDAWPQQMRKGFAELCILIVLKRSENYGYAILAELSAFDALSFSESTLYPVLSKMAGEGLLAVREGPSLRGRARRYYSLTAKGRARLKNLTVYWKALRAGLDDLLAGKG</sequence>
<proteinExistence type="predicted"/>
<dbReference type="InterPro" id="IPR005149">
    <property type="entry name" value="Tscrpt_reg_PadR_N"/>
</dbReference>
<reference evidence="2 3" key="1">
    <citation type="submission" date="2017-12" db="EMBL/GenBank/DDBJ databases">
        <authorList>
            <person name="Hurst M.R.H."/>
        </authorList>
    </citation>
    <scope>NUCLEOTIDE SEQUENCE [LARGE SCALE GENOMIC DNA]</scope>
    <source>
        <strain evidence="2 3">SY-3-19</strain>
    </source>
</reference>
<evidence type="ECO:0000313" key="3">
    <source>
        <dbReference type="Proteomes" id="UP000239504"/>
    </source>
</evidence>
<name>A0A2S7K1C0_9PROT</name>
<keyword evidence="3" id="KW-1185">Reference proteome</keyword>
<dbReference type="AlphaFoldDB" id="A0A2S7K1C0"/>
<dbReference type="PANTHER" id="PTHR33169:SF14">
    <property type="entry name" value="TRANSCRIPTIONAL REGULATOR RV3488"/>
    <property type="match status" value="1"/>
</dbReference>
<evidence type="ECO:0000259" key="1">
    <source>
        <dbReference type="Pfam" id="PF03551"/>
    </source>
</evidence>
<dbReference type="PANTHER" id="PTHR33169">
    <property type="entry name" value="PADR-FAMILY TRANSCRIPTIONAL REGULATOR"/>
    <property type="match status" value="1"/>
</dbReference>
<dbReference type="InterPro" id="IPR036390">
    <property type="entry name" value="WH_DNA-bd_sf"/>
</dbReference>
<dbReference type="Pfam" id="PF03551">
    <property type="entry name" value="PadR"/>
    <property type="match status" value="1"/>
</dbReference>
<accession>A0A2S7K1C0</accession>
<gene>
    <name evidence="2" type="ORF">CW354_18335</name>
</gene>